<name>A0A1A8YL94_PLAOA</name>
<evidence type="ECO:0000313" key="1">
    <source>
        <dbReference type="EMBL" id="SBT32296.1"/>
    </source>
</evidence>
<reference evidence="2" key="1">
    <citation type="submission" date="2016-05" db="EMBL/GenBank/DDBJ databases">
        <authorList>
            <person name="Naeem Raeece"/>
        </authorList>
    </citation>
    <scope>NUCLEOTIDE SEQUENCE [LARGE SCALE GENOMIC DNA]</scope>
</reference>
<protein>
    <submittedName>
        <fullName evidence="1">Uncharacterized protein</fullName>
    </submittedName>
</protein>
<dbReference type="EMBL" id="FLRE01000032">
    <property type="protein sequence ID" value="SBT32296.1"/>
    <property type="molecule type" value="Genomic_DNA"/>
</dbReference>
<organism evidence="1 2">
    <name type="scientific">Plasmodium ovale wallikeri</name>
    <dbReference type="NCBI Taxonomy" id="864142"/>
    <lineage>
        <taxon>Eukaryota</taxon>
        <taxon>Sar</taxon>
        <taxon>Alveolata</taxon>
        <taxon>Apicomplexa</taxon>
        <taxon>Aconoidasida</taxon>
        <taxon>Haemosporida</taxon>
        <taxon>Plasmodiidae</taxon>
        <taxon>Plasmodium</taxon>
        <taxon>Plasmodium (Plasmodium)</taxon>
    </lineage>
</organism>
<accession>A0A1A8YL94</accession>
<dbReference type="Proteomes" id="UP000078550">
    <property type="component" value="Unassembled WGS sequence"/>
</dbReference>
<dbReference type="AlphaFoldDB" id="A0A1A8YL94"/>
<sequence>MEKHPWDLMPQCIAILAHPLHIPFSYPFWNTWNSSNATRIVEMVKMFETKKGAQRSWRLHMRIVYHPLNNSFCD</sequence>
<proteinExistence type="predicted"/>
<gene>
    <name evidence="1" type="ORF">POVWA2_008870</name>
</gene>
<evidence type="ECO:0000313" key="2">
    <source>
        <dbReference type="Proteomes" id="UP000078550"/>
    </source>
</evidence>